<dbReference type="HOGENOM" id="CLU_856445_0_0_1"/>
<dbReference type="EnsemblProtists" id="EOD11179">
    <property type="protein sequence ID" value="EOD11179"/>
    <property type="gene ID" value="EMIHUDRAFT_437716"/>
</dbReference>
<keyword evidence="2" id="KW-1185">Reference proteome</keyword>
<accession>A0A0D3IIU4</accession>
<organism evidence="1 2">
    <name type="scientific">Emiliania huxleyi (strain CCMP1516)</name>
    <dbReference type="NCBI Taxonomy" id="280463"/>
    <lineage>
        <taxon>Eukaryota</taxon>
        <taxon>Haptista</taxon>
        <taxon>Haptophyta</taxon>
        <taxon>Prymnesiophyceae</taxon>
        <taxon>Isochrysidales</taxon>
        <taxon>Noelaerhabdaceae</taxon>
        <taxon>Emiliania</taxon>
    </lineage>
</organism>
<reference evidence="2" key="1">
    <citation type="journal article" date="2013" name="Nature">
        <title>Pan genome of the phytoplankton Emiliania underpins its global distribution.</title>
        <authorList>
            <person name="Read B.A."/>
            <person name="Kegel J."/>
            <person name="Klute M.J."/>
            <person name="Kuo A."/>
            <person name="Lefebvre S.C."/>
            <person name="Maumus F."/>
            <person name="Mayer C."/>
            <person name="Miller J."/>
            <person name="Monier A."/>
            <person name="Salamov A."/>
            <person name="Young J."/>
            <person name="Aguilar M."/>
            <person name="Claverie J.M."/>
            <person name="Frickenhaus S."/>
            <person name="Gonzalez K."/>
            <person name="Herman E.K."/>
            <person name="Lin Y.C."/>
            <person name="Napier J."/>
            <person name="Ogata H."/>
            <person name="Sarno A.F."/>
            <person name="Shmutz J."/>
            <person name="Schroeder D."/>
            <person name="de Vargas C."/>
            <person name="Verret F."/>
            <person name="von Dassow P."/>
            <person name="Valentin K."/>
            <person name="Van de Peer Y."/>
            <person name="Wheeler G."/>
            <person name="Dacks J.B."/>
            <person name="Delwiche C.F."/>
            <person name="Dyhrman S.T."/>
            <person name="Glockner G."/>
            <person name="John U."/>
            <person name="Richards T."/>
            <person name="Worden A.Z."/>
            <person name="Zhang X."/>
            <person name="Grigoriev I.V."/>
            <person name="Allen A.E."/>
            <person name="Bidle K."/>
            <person name="Borodovsky M."/>
            <person name="Bowler C."/>
            <person name="Brownlee C."/>
            <person name="Cock J.M."/>
            <person name="Elias M."/>
            <person name="Gladyshev V.N."/>
            <person name="Groth M."/>
            <person name="Guda C."/>
            <person name="Hadaegh A."/>
            <person name="Iglesias-Rodriguez M.D."/>
            <person name="Jenkins J."/>
            <person name="Jones B.M."/>
            <person name="Lawson T."/>
            <person name="Leese F."/>
            <person name="Lindquist E."/>
            <person name="Lobanov A."/>
            <person name="Lomsadze A."/>
            <person name="Malik S.B."/>
            <person name="Marsh M.E."/>
            <person name="Mackinder L."/>
            <person name="Mock T."/>
            <person name="Mueller-Roeber B."/>
            <person name="Pagarete A."/>
            <person name="Parker M."/>
            <person name="Probert I."/>
            <person name="Quesneville H."/>
            <person name="Raines C."/>
            <person name="Rensing S.A."/>
            <person name="Riano-Pachon D.M."/>
            <person name="Richier S."/>
            <person name="Rokitta S."/>
            <person name="Shiraiwa Y."/>
            <person name="Soanes D.M."/>
            <person name="van der Giezen M."/>
            <person name="Wahlund T.M."/>
            <person name="Williams B."/>
            <person name="Wilson W."/>
            <person name="Wolfe G."/>
            <person name="Wurch L.L."/>
        </authorList>
    </citation>
    <scope>NUCLEOTIDE SEQUENCE</scope>
</reference>
<evidence type="ECO:0000313" key="1">
    <source>
        <dbReference type="EnsemblProtists" id="EOD11179"/>
    </source>
</evidence>
<reference evidence="1" key="2">
    <citation type="submission" date="2024-10" db="UniProtKB">
        <authorList>
            <consortium name="EnsemblProtists"/>
        </authorList>
    </citation>
    <scope>IDENTIFICATION</scope>
</reference>
<protein>
    <submittedName>
        <fullName evidence="1">Uncharacterized protein</fullName>
    </submittedName>
</protein>
<dbReference type="PaxDb" id="2903-EOD11179"/>
<dbReference type="GeneID" id="17257304"/>
<sequence length="325" mass="36276">MMSGQRLLCLHSCCPNDAQAGGEPCHECAKAVIPCGPLCGLQCRMCTVQAAVMRAEYGKLLNSFSITRFVISLSAGTTVNKQNAPHAMDFLRSMLVLQHAGVLLCRFADFDVTYKTLVDIDEHRHGEVAENDRTSRLDSLHVIEKFVEPNDLQQIQSCIRSAHVTFSGQVASYQSTGQKTRMYREAIKGALEKLCSLYPATSGWKYRGHSQDNAYLVYISPLTGLSFEFAFNICWDVQELHPGDARPFRGTHTISLRENYRLLRGLTPDRGEKKNGQFYPAVFQDLHQFMPQIGGGGGGFAPSSIDWKAVRHFQQVLANRNQAVR</sequence>
<proteinExistence type="predicted"/>
<dbReference type="RefSeq" id="XP_005763608.1">
    <property type="nucleotide sequence ID" value="XM_005763551.1"/>
</dbReference>
<dbReference type="AlphaFoldDB" id="A0A0D3IIU4"/>
<dbReference type="Proteomes" id="UP000013827">
    <property type="component" value="Unassembled WGS sequence"/>
</dbReference>
<dbReference type="KEGG" id="ehx:EMIHUDRAFT_437716"/>
<name>A0A0D3IIU4_EMIH1</name>
<evidence type="ECO:0000313" key="2">
    <source>
        <dbReference type="Proteomes" id="UP000013827"/>
    </source>
</evidence>